<name>A0A1G7UX95_9PROT</name>
<evidence type="ECO:0000256" key="4">
    <source>
        <dbReference type="ARBA" id="ARBA00023136"/>
    </source>
</evidence>
<sequence>MDYIYVVSGLVLLFLGGESVVRGAVGLARRAGVSPLFTGLVIVGFGTSAPEFLVTLQAALTGHHAITVGNILGSNVANLMLILGTAAVIQPVLSRWAVIRRDGVAMVAASAVFVALGLYGEITRALGLAMVVALAGFIGHCYRTERRGEAPPEHATDDGGLARRYLPVGIAFTLVGIAGLVGGSRLLVDGASAIATRAGISEAVIGVTLVAIGTSLPELATAIVAAIRRHPDVALGNALGSNVFNVFGMLGLTAAIVPVQIAPAFLRLDLWLMLAVSVLLIGMLITGHRLARSEGVVLLLAYAGYVALLFSPYSAIT</sequence>
<dbReference type="GO" id="GO:0008273">
    <property type="term" value="F:calcium, potassium:sodium antiporter activity"/>
    <property type="evidence" value="ECO:0007669"/>
    <property type="project" value="TreeGrafter"/>
</dbReference>
<dbReference type="InterPro" id="IPR004837">
    <property type="entry name" value="NaCa_Exmemb"/>
</dbReference>
<feature type="transmembrane region" description="Helical" evidence="5">
    <location>
        <begin position="76"/>
        <end position="96"/>
    </location>
</feature>
<dbReference type="STRING" id="1082479.SAMN05216241_1183"/>
<evidence type="ECO:0000256" key="5">
    <source>
        <dbReference type="SAM" id="Phobius"/>
    </source>
</evidence>
<keyword evidence="3 5" id="KW-1133">Transmembrane helix</keyword>
<evidence type="ECO:0000313" key="7">
    <source>
        <dbReference type="EMBL" id="SDG52225.1"/>
    </source>
</evidence>
<feature type="transmembrane region" description="Helical" evidence="5">
    <location>
        <begin position="268"/>
        <end position="285"/>
    </location>
</feature>
<dbReference type="NCBIfam" id="TIGR00367">
    <property type="entry name" value="calcium/sodium antiporter"/>
    <property type="match status" value="1"/>
</dbReference>
<organism evidence="7 8">
    <name type="scientific">Limimonas halophila</name>
    <dbReference type="NCBI Taxonomy" id="1082479"/>
    <lineage>
        <taxon>Bacteria</taxon>
        <taxon>Pseudomonadati</taxon>
        <taxon>Pseudomonadota</taxon>
        <taxon>Alphaproteobacteria</taxon>
        <taxon>Rhodospirillales</taxon>
        <taxon>Rhodovibrionaceae</taxon>
        <taxon>Limimonas</taxon>
    </lineage>
</organism>
<proteinExistence type="predicted"/>
<dbReference type="EMBL" id="FNCE01000018">
    <property type="protein sequence ID" value="SDG52225.1"/>
    <property type="molecule type" value="Genomic_DNA"/>
</dbReference>
<keyword evidence="8" id="KW-1185">Reference proteome</keyword>
<keyword evidence="4 5" id="KW-0472">Membrane</keyword>
<dbReference type="GO" id="GO:0005262">
    <property type="term" value="F:calcium channel activity"/>
    <property type="evidence" value="ECO:0007669"/>
    <property type="project" value="TreeGrafter"/>
</dbReference>
<evidence type="ECO:0000256" key="2">
    <source>
        <dbReference type="ARBA" id="ARBA00022692"/>
    </source>
</evidence>
<accession>A0A1G7UX95</accession>
<feature type="domain" description="Sodium/calcium exchanger membrane region" evidence="6">
    <location>
        <begin position="4"/>
        <end position="139"/>
    </location>
</feature>
<reference evidence="7 8" key="1">
    <citation type="submission" date="2016-10" db="EMBL/GenBank/DDBJ databases">
        <authorList>
            <person name="de Groot N.N."/>
        </authorList>
    </citation>
    <scope>NUCLEOTIDE SEQUENCE [LARGE SCALE GENOMIC DNA]</scope>
    <source>
        <strain evidence="7 8">DSM 25584</strain>
    </source>
</reference>
<dbReference type="Proteomes" id="UP000199415">
    <property type="component" value="Unassembled WGS sequence"/>
</dbReference>
<protein>
    <submittedName>
        <fullName evidence="7">Cation:H+ antiporter</fullName>
    </submittedName>
</protein>
<dbReference type="AlphaFoldDB" id="A0A1G7UX95"/>
<feature type="transmembrane region" description="Helical" evidence="5">
    <location>
        <begin position="297"/>
        <end position="316"/>
    </location>
</feature>
<feature type="transmembrane region" description="Helical" evidence="5">
    <location>
        <begin position="239"/>
        <end position="262"/>
    </location>
</feature>
<dbReference type="Gene3D" id="6.10.280.80">
    <property type="entry name" value="NCX, peripheral helical region"/>
    <property type="match status" value="1"/>
</dbReference>
<evidence type="ECO:0000259" key="6">
    <source>
        <dbReference type="Pfam" id="PF01699"/>
    </source>
</evidence>
<gene>
    <name evidence="7" type="ORF">SAMN05216241_1183</name>
</gene>
<evidence type="ECO:0000256" key="1">
    <source>
        <dbReference type="ARBA" id="ARBA00004141"/>
    </source>
</evidence>
<dbReference type="InterPro" id="IPR044880">
    <property type="entry name" value="NCX_ion-bd_dom_sf"/>
</dbReference>
<feature type="transmembrane region" description="Helical" evidence="5">
    <location>
        <begin position="165"/>
        <end position="183"/>
    </location>
</feature>
<evidence type="ECO:0000313" key="8">
    <source>
        <dbReference type="Proteomes" id="UP000199415"/>
    </source>
</evidence>
<feature type="transmembrane region" description="Helical" evidence="5">
    <location>
        <begin position="103"/>
        <end position="119"/>
    </location>
</feature>
<dbReference type="RefSeq" id="WP_090022288.1">
    <property type="nucleotide sequence ID" value="NZ_FNCE01000018.1"/>
</dbReference>
<dbReference type="PANTHER" id="PTHR10846:SF8">
    <property type="entry name" value="INNER MEMBRANE PROTEIN YRBG"/>
    <property type="match status" value="1"/>
</dbReference>
<feature type="transmembrane region" description="Helical" evidence="5">
    <location>
        <begin position="125"/>
        <end position="144"/>
    </location>
</feature>
<dbReference type="Pfam" id="PF01699">
    <property type="entry name" value="Na_Ca_ex"/>
    <property type="match status" value="2"/>
</dbReference>
<comment type="subcellular location">
    <subcellularLocation>
        <location evidence="1">Membrane</location>
        <topology evidence="1">Multi-pass membrane protein</topology>
    </subcellularLocation>
</comment>
<keyword evidence="2 5" id="KW-0812">Transmembrane</keyword>
<dbReference type="GO" id="GO:0006874">
    <property type="term" value="P:intracellular calcium ion homeostasis"/>
    <property type="evidence" value="ECO:0007669"/>
    <property type="project" value="TreeGrafter"/>
</dbReference>
<dbReference type="Gene3D" id="1.20.1420.30">
    <property type="entry name" value="NCX, central ion-binding region"/>
    <property type="match status" value="1"/>
</dbReference>
<feature type="transmembrane region" description="Helical" evidence="5">
    <location>
        <begin position="203"/>
        <end position="227"/>
    </location>
</feature>
<feature type="domain" description="Sodium/calcium exchanger membrane region" evidence="6">
    <location>
        <begin position="170"/>
        <end position="310"/>
    </location>
</feature>
<dbReference type="OrthoDB" id="9794225at2"/>
<dbReference type="InterPro" id="IPR004481">
    <property type="entry name" value="K/Na/Ca-exchanger"/>
</dbReference>
<dbReference type="GO" id="GO:0005886">
    <property type="term" value="C:plasma membrane"/>
    <property type="evidence" value="ECO:0007669"/>
    <property type="project" value="TreeGrafter"/>
</dbReference>
<evidence type="ECO:0000256" key="3">
    <source>
        <dbReference type="ARBA" id="ARBA00022989"/>
    </source>
</evidence>
<dbReference type="PANTHER" id="PTHR10846">
    <property type="entry name" value="SODIUM/POTASSIUM/CALCIUM EXCHANGER"/>
    <property type="match status" value="1"/>
</dbReference>